<dbReference type="GO" id="GO:0016020">
    <property type="term" value="C:membrane"/>
    <property type="evidence" value="ECO:0007669"/>
    <property type="project" value="UniProtKB-SubCell"/>
</dbReference>
<evidence type="ECO:0000256" key="3">
    <source>
        <dbReference type="ARBA" id="ARBA00022692"/>
    </source>
</evidence>
<feature type="transmembrane region" description="Helical" evidence="6">
    <location>
        <begin position="115"/>
        <end position="132"/>
    </location>
</feature>
<dbReference type="InterPro" id="IPR017473">
    <property type="entry name" value="Undecaprenyl-P_gluc_Ptfrase"/>
</dbReference>
<dbReference type="EMBL" id="UINC01002128">
    <property type="protein sequence ID" value="SUZ93215.1"/>
    <property type="molecule type" value="Genomic_DNA"/>
</dbReference>
<dbReference type="GO" id="GO:0016780">
    <property type="term" value="F:phosphotransferase activity, for other substituted phosphate groups"/>
    <property type="evidence" value="ECO:0007669"/>
    <property type="project" value="TreeGrafter"/>
</dbReference>
<dbReference type="InterPro" id="IPR003362">
    <property type="entry name" value="Bact_transf"/>
</dbReference>
<keyword evidence="5 6" id="KW-0472">Membrane</keyword>
<evidence type="ECO:0000256" key="2">
    <source>
        <dbReference type="ARBA" id="ARBA00022679"/>
    </source>
</evidence>
<evidence type="ECO:0000259" key="7">
    <source>
        <dbReference type="Pfam" id="PF02397"/>
    </source>
</evidence>
<dbReference type="NCBIfam" id="TIGR03025">
    <property type="entry name" value="EPS_sugtrans"/>
    <property type="match status" value="1"/>
</dbReference>
<evidence type="ECO:0000256" key="5">
    <source>
        <dbReference type="ARBA" id="ARBA00023136"/>
    </source>
</evidence>
<evidence type="ECO:0000256" key="6">
    <source>
        <dbReference type="SAM" id="Phobius"/>
    </source>
</evidence>
<evidence type="ECO:0000256" key="4">
    <source>
        <dbReference type="ARBA" id="ARBA00022989"/>
    </source>
</evidence>
<accession>A0A381RMW6</accession>
<keyword evidence="2" id="KW-0808">Transferase</keyword>
<sequence length="467" mass="53654">MLKRHTQVFATVLRLLDMSLAFAAWELAYQLRFLWIDLPHASMIPSHAEYLKAAFFVAVLTGFVFSFSGVYKLHKVVHPPQEFYHLLRGTFTLLLLTLVTAFFYREFSFSRVHTLYFLACLLILLFLSRLITKGSLHWLHSRGAHVEHVLLIGNGVSANKFIEHLLRLKSLGLVLKGVIETNGSQNSVIPDNIPRLGGIEQLNQIIQAHQIDQVFIALPPEEQHYLPELKELLAEQWVDVRIIPDLGTFRALHTEVESFDDISIITIVQSPMTGWNQVLKRLLDISGAFLAIVIFSPVMLLITLLIKLSSSGPALYGQERMGLDGRTFRALKFRSMHTDAESQTGAVWASENDERRTKFGVFLRNYSLDELPQLFNVFKGEMSLVGPRPERPVFIDQFKSQIPNYMLRHKVKAGITGWAQINGWRGNTSLEKRIEYDLYYIERWSIWLDIKILFLTLFRGFIDPHAY</sequence>
<keyword evidence="4 6" id="KW-1133">Transmembrane helix</keyword>
<feature type="transmembrane region" description="Helical" evidence="6">
    <location>
        <begin position="83"/>
        <end position="103"/>
    </location>
</feature>
<evidence type="ECO:0000256" key="1">
    <source>
        <dbReference type="ARBA" id="ARBA00004141"/>
    </source>
</evidence>
<evidence type="ECO:0000313" key="8">
    <source>
        <dbReference type="EMBL" id="SUZ93215.1"/>
    </source>
</evidence>
<dbReference type="AlphaFoldDB" id="A0A381RMW6"/>
<proteinExistence type="predicted"/>
<dbReference type="InterPro" id="IPR017475">
    <property type="entry name" value="EPS_sugar_tfrase"/>
</dbReference>
<reference evidence="8" key="1">
    <citation type="submission" date="2018-05" db="EMBL/GenBank/DDBJ databases">
        <authorList>
            <person name="Lanie J.A."/>
            <person name="Ng W.-L."/>
            <person name="Kazmierczak K.M."/>
            <person name="Andrzejewski T.M."/>
            <person name="Davidsen T.M."/>
            <person name="Wayne K.J."/>
            <person name="Tettelin H."/>
            <person name="Glass J.I."/>
            <person name="Rusch D."/>
            <person name="Podicherti R."/>
            <person name="Tsui H.-C.T."/>
            <person name="Winkler M.E."/>
        </authorList>
    </citation>
    <scope>NUCLEOTIDE SEQUENCE</scope>
</reference>
<feature type="transmembrane region" description="Helical" evidence="6">
    <location>
        <begin position="53"/>
        <end position="71"/>
    </location>
</feature>
<feature type="transmembrane region" description="Helical" evidence="6">
    <location>
        <begin position="282"/>
        <end position="306"/>
    </location>
</feature>
<keyword evidence="3 6" id="KW-0812">Transmembrane</keyword>
<dbReference type="NCBIfam" id="TIGR03023">
    <property type="entry name" value="WcaJ_sugtrans"/>
    <property type="match status" value="1"/>
</dbReference>
<dbReference type="Gene3D" id="3.40.50.720">
    <property type="entry name" value="NAD(P)-binding Rossmann-like Domain"/>
    <property type="match status" value="1"/>
</dbReference>
<dbReference type="Pfam" id="PF02397">
    <property type="entry name" value="Bac_transf"/>
    <property type="match status" value="1"/>
</dbReference>
<gene>
    <name evidence="8" type="ORF">METZ01_LOCUS46069</name>
</gene>
<dbReference type="PANTHER" id="PTHR30576">
    <property type="entry name" value="COLANIC BIOSYNTHESIS UDP-GLUCOSE LIPID CARRIER TRANSFERASE"/>
    <property type="match status" value="1"/>
</dbReference>
<name>A0A381RMW6_9ZZZZ</name>
<organism evidence="8">
    <name type="scientific">marine metagenome</name>
    <dbReference type="NCBI Taxonomy" id="408172"/>
    <lineage>
        <taxon>unclassified sequences</taxon>
        <taxon>metagenomes</taxon>
        <taxon>ecological metagenomes</taxon>
    </lineage>
</organism>
<dbReference type="Pfam" id="PF13727">
    <property type="entry name" value="CoA_binding_3"/>
    <property type="match status" value="1"/>
</dbReference>
<protein>
    <recommendedName>
        <fullName evidence="7">Bacterial sugar transferase domain-containing protein</fullName>
    </recommendedName>
</protein>
<comment type="subcellular location">
    <subcellularLocation>
        <location evidence="1">Membrane</location>
        <topology evidence="1">Multi-pass membrane protein</topology>
    </subcellularLocation>
</comment>
<dbReference type="PANTHER" id="PTHR30576:SF0">
    <property type="entry name" value="UNDECAPRENYL-PHOSPHATE N-ACETYLGALACTOSAMINYL 1-PHOSPHATE TRANSFERASE-RELATED"/>
    <property type="match status" value="1"/>
</dbReference>
<feature type="domain" description="Bacterial sugar transferase" evidence="7">
    <location>
        <begin position="280"/>
        <end position="459"/>
    </location>
</feature>